<name>A0A0E9UMP7_ANGAN</name>
<sequence length="45" mass="5230">MFEPWLCSEMSRTLSLYMASDFKIMSSLIYFRTLTMPIKYPAAGT</sequence>
<reference evidence="1" key="1">
    <citation type="submission" date="2014-11" db="EMBL/GenBank/DDBJ databases">
        <authorList>
            <person name="Amaro Gonzalez C."/>
        </authorList>
    </citation>
    <scope>NUCLEOTIDE SEQUENCE</scope>
</reference>
<accession>A0A0E9UMP7</accession>
<proteinExistence type="predicted"/>
<organism evidence="1">
    <name type="scientific">Anguilla anguilla</name>
    <name type="common">European freshwater eel</name>
    <name type="synonym">Muraena anguilla</name>
    <dbReference type="NCBI Taxonomy" id="7936"/>
    <lineage>
        <taxon>Eukaryota</taxon>
        <taxon>Metazoa</taxon>
        <taxon>Chordata</taxon>
        <taxon>Craniata</taxon>
        <taxon>Vertebrata</taxon>
        <taxon>Euteleostomi</taxon>
        <taxon>Actinopterygii</taxon>
        <taxon>Neopterygii</taxon>
        <taxon>Teleostei</taxon>
        <taxon>Anguilliformes</taxon>
        <taxon>Anguillidae</taxon>
        <taxon>Anguilla</taxon>
    </lineage>
</organism>
<reference evidence="1" key="2">
    <citation type="journal article" date="2015" name="Fish Shellfish Immunol.">
        <title>Early steps in the European eel (Anguilla anguilla)-Vibrio vulnificus interaction in the gills: Role of the RtxA13 toxin.</title>
        <authorList>
            <person name="Callol A."/>
            <person name="Pajuelo D."/>
            <person name="Ebbesson L."/>
            <person name="Teles M."/>
            <person name="MacKenzie S."/>
            <person name="Amaro C."/>
        </authorList>
    </citation>
    <scope>NUCLEOTIDE SEQUENCE</scope>
</reference>
<protein>
    <submittedName>
        <fullName evidence="1">Uncharacterized protein</fullName>
    </submittedName>
</protein>
<evidence type="ECO:0000313" key="1">
    <source>
        <dbReference type="EMBL" id="JAH66505.1"/>
    </source>
</evidence>
<dbReference type="EMBL" id="GBXM01042072">
    <property type="protein sequence ID" value="JAH66505.1"/>
    <property type="molecule type" value="Transcribed_RNA"/>
</dbReference>
<dbReference type="AlphaFoldDB" id="A0A0E9UMP7"/>